<evidence type="ECO:0000256" key="8">
    <source>
        <dbReference type="PROSITE-ProRule" id="PRU00221"/>
    </source>
</evidence>
<dbReference type="EMBL" id="FWFK01000008">
    <property type="protein sequence ID" value="SLN72630.1"/>
    <property type="molecule type" value="Genomic_DNA"/>
</dbReference>
<dbReference type="CDD" id="cd00200">
    <property type="entry name" value="WD40"/>
    <property type="match status" value="1"/>
</dbReference>
<evidence type="ECO:0000256" key="2">
    <source>
        <dbReference type="ARBA" id="ARBA00022574"/>
    </source>
</evidence>
<feature type="signal peptide" evidence="10">
    <location>
        <begin position="1"/>
        <end position="19"/>
    </location>
</feature>
<evidence type="ECO:0000256" key="5">
    <source>
        <dbReference type="ARBA" id="ARBA00022737"/>
    </source>
</evidence>
<dbReference type="PROSITE" id="PS50082">
    <property type="entry name" value="WD_REPEATS_2"/>
    <property type="match status" value="3"/>
</dbReference>
<dbReference type="InterPro" id="IPR036909">
    <property type="entry name" value="Cyt_c-like_dom_sf"/>
</dbReference>
<dbReference type="InterPro" id="IPR002327">
    <property type="entry name" value="Cyt_c_1A/1B"/>
</dbReference>
<dbReference type="AlphaFoldDB" id="A0A1X7A833"/>
<organism evidence="12 13">
    <name type="scientific">Roseivivax jejudonensis</name>
    <dbReference type="NCBI Taxonomy" id="1529041"/>
    <lineage>
        <taxon>Bacteria</taxon>
        <taxon>Pseudomonadati</taxon>
        <taxon>Pseudomonadota</taxon>
        <taxon>Alphaproteobacteria</taxon>
        <taxon>Rhodobacterales</taxon>
        <taxon>Roseobacteraceae</taxon>
        <taxon>Roseivivax</taxon>
    </lineage>
</organism>
<dbReference type="Proteomes" id="UP000193570">
    <property type="component" value="Unassembled WGS sequence"/>
</dbReference>
<proteinExistence type="predicted"/>
<evidence type="ECO:0000256" key="3">
    <source>
        <dbReference type="ARBA" id="ARBA00022617"/>
    </source>
</evidence>
<feature type="repeat" description="WD" evidence="8">
    <location>
        <begin position="100"/>
        <end position="129"/>
    </location>
</feature>
<dbReference type="GO" id="GO:0009055">
    <property type="term" value="F:electron transfer activity"/>
    <property type="evidence" value="ECO:0007669"/>
    <property type="project" value="InterPro"/>
</dbReference>
<dbReference type="InterPro" id="IPR050349">
    <property type="entry name" value="WD_LIS1/nudF_dynein_reg"/>
</dbReference>
<keyword evidence="13" id="KW-1185">Reference proteome</keyword>
<evidence type="ECO:0000256" key="1">
    <source>
        <dbReference type="ARBA" id="ARBA00022448"/>
    </source>
</evidence>
<dbReference type="Pfam" id="PF00400">
    <property type="entry name" value="WD40"/>
    <property type="match status" value="4"/>
</dbReference>
<reference evidence="12 13" key="1">
    <citation type="submission" date="2017-03" db="EMBL/GenBank/DDBJ databases">
        <authorList>
            <person name="Afonso C.L."/>
            <person name="Miller P.J."/>
            <person name="Scott M.A."/>
            <person name="Spackman E."/>
            <person name="Goraichik I."/>
            <person name="Dimitrov K.M."/>
            <person name="Suarez D.L."/>
            <person name="Swayne D.E."/>
        </authorList>
    </citation>
    <scope>NUCLEOTIDE SEQUENCE [LARGE SCALE GENOMIC DNA]</scope>
    <source>
        <strain evidence="12 13">CECT 8625</strain>
    </source>
</reference>
<dbReference type="Gene3D" id="1.10.760.10">
    <property type="entry name" value="Cytochrome c-like domain"/>
    <property type="match status" value="1"/>
</dbReference>
<feature type="chain" id="PRO_5012801342" evidence="10">
    <location>
        <begin position="20"/>
        <end position="422"/>
    </location>
</feature>
<keyword evidence="3 9" id="KW-0349">Heme</keyword>
<feature type="repeat" description="WD" evidence="8">
    <location>
        <begin position="138"/>
        <end position="179"/>
    </location>
</feature>
<evidence type="ECO:0000256" key="10">
    <source>
        <dbReference type="SAM" id="SignalP"/>
    </source>
</evidence>
<keyword evidence="4 9" id="KW-0479">Metal-binding</keyword>
<evidence type="ECO:0000256" key="9">
    <source>
        <dbReference type="PROSITE-ProRule" id="PRU00433"/>
    </source>
</evidence>
<dbReference type="GO" id="GO:0020037">
    <property type="term" value="F:heme binding"/>
    <property type="evidence" value="ECO:0007669"/>
    <property type="project" value="InterPro"/>
</dbReference>
<feature type="domain" description="Cytochrome c" evidence="11">
    <location>
        <begin position="319"/>
        <end position="421"/>
    </location>
</feature>
<dbReference type="InterPro" id="IPR015943">
    <property type="entry name" value="WD40/YVTN_repeat-like_dom_sf"/>
</dbReference>
<evidence type="ECO:0000256" key="6">
    <source>
        <dbReference type="ARBA" id="ARBA00022982"/>
    </source>
</evidence>
<feature type="repeat" description="WD" evidence="8">
    <location>
        <begin position="22"/>
        <end position="52"/>
    </location>
</feature>
<keyword evidence="2 8" id="KW-0853">WD repeat</keyword>
<accession>A0A1X7A833</accession>
<evidence type="ECO:0000259" key="11">
    <source>
        <dbReference type="PROSITE" id="PS51007"/>
    </source>
</evidence>
<dbReference type="SUPFAM" id="SSF46626">
    <property type="entry name" value="Cytochrome c"/>
    <property type="match status" value="1"/>
</dbReference>
<dbReference type="Gene3D" id="2.130.10.10">
    <property type="entry name" value="YVTN repeat-like/Quinoprotein amine dehydrogenase"/>
    <property type="match status" value="2"/>
</dbReference>
<dbReference type="PROSITE" id="PS50294">
    <property type="entry name" value="WD_REPEATS_REGION"/>
    <property type="match status" value="1"/>
</dbReference>
<keyword evidence="7 9" id="KW-0408">Iron</keyword>
<dbReference type="PANTHER" id="PTHR44129">
    <property type="entry name" value="WD REPEAT-CONTAINING PROTEIN POP1"/>
    <property type="match status" value="1"/>
</dbReference>
<dbReference type="GO" id="GO:0046872">
    <property type="term" value="F:metal ion binding"/>
    <property type="evidence" value="ECO:0007669"/>
    <property type="project" value="UniProtKB-KW"/>
</dbReference>
<dbReference type="InterPro" id="IPR001680">
    <property type="entry name" value="WD40_rpt"/>
</dbReference>
<dbReference type="InterPro" id="IPR036322">
    <property type="entry name" value="WD40_repeat_dom_sf"/>
</dbReference>
<protein>
    <submittedName>
        <fullName evidence="12">Cytochrome c2</fullName>
    </submittedName>
</protein>
<keyword evidence="5" id="KW-0677">Repeat</keyword>
<evidence type="ECO:0000313" key="13">
    <source>
        <dbReference type="Proteomes" id="UP000193570"/>
    </source>
</evidence>
<keyword evidence="1" id="KW-0813">Transport</keyword>
<dbReference type="SUPFAM" id="SSF50978">
    <property type="entry name" value="WD40 repeat-like"/>
    <property type="match status" value="1"/>
</dbReference>
<keyword evidence="10" id="KW-0732">Signal</keyword>
<gene>
    <name evidence="12" type="primary">cycA_2</name>
    <name evidence="12" type="ORF">ROJ8625_03859</name>
</gene>
<dbReference type="PROSITE" id="PS51007">
    <property type="entry name" value="CYTC"/>
    <property type="match status" value="1"/>
</dbReference>
<name>A0A1X7A833_9RHOB</name>
<dbReference type="SMART" id="SM00320">
    <property type="entry name" value="WD40"/>
    <property type="match status" value="7"/>
</dbReference>
<evidence type="ECO:0000256" key="4">
    <source>
        <dbReference type="ARBA" id="ARBA00022723"/>
    </source>
</evidence>
<keyword evidence="6" id="KW-0249">Electron transport</keyword>
<evidence type="ECO:0000313" key="12">
    <source>
        <dbReference type="EMBL" id="SLN72630.1"/>
    </source>
</evidence>
<sequence>MQRTAATILALALCSVASAETLTGHGGPVMGLDVAPDGRVATASFDNSVGLWANGSPRWLEGHAAAVNAVLFTGPETLASAADDFDVLRWRLDAEDPERLDGHEGKVMGLAAAGSLLASASWDGTIGLWPADGAPRFLDGHDGPVNAVAFTPDGGALYSASADGTIREWDPASGAERRTLVDHGFGVNEIVLAQEAGWLAYGAVDGAVRVVDLQSGEEIADLSAGRRPILALERAPDRSVLAVGDGEGYILVADAADWSVRHDFRATDHGPIWALGFAPSGATLYAAGLDSAVHIWPLANLGDAEAMPTGAESFLRDPDTMSNGERQFQRKCSICHTLSADGGRRAGPPLGGLFGRPAGSVEGYRYSDALAESDVVWTAESIDALFDEGPDHYVPGTKMPMQRIARPEDRADLVAFLRRATE</sequence>
<evidence type="ECO:0000256" key="7">
    <source>
        <dbReference type="ARBA" id="ARBA00023004"/>
    </source>
</evidence>
<dbReference type="RefSeq" id="WP_085793511.1">
    <property type="nucleotide sequence ID" value="NZ_FWFK01000008.1"/>
</dbReference>
<dbReference type="Pfam" id="PF00034">
    <property type="entry name" value="Cytochrom_C"/>
    <property type="match status" value="1"/>
</dbReference>
<dbReference type="InterPro" id="IPR009056">
    <property type="entry name" value="Cyt_c-like_dom"/>
</dbReference>
<dbReference type="PRINTS" id="PR00604">
    <property type="entry name" value="CYTCHRMECIAB"/>
</dbReference>